<name>A0AC34Q3B0_9BILA</name>
<protein>
    <submittedName>
        <fullName evidence="2">NADH:flavin oxidoreductase/NADH oxidase N-terminal domain-containing protein</fullName>
    </submittedName>
</protein>
<accession>A0AC34Q3B0</accession>
<dbReference type="WBParaSite" id="JU765_v2.g12501.t1">
    <property type="protein sequence ID" value="JU765_v2.g12501.t1"/>
    <property type="gene ID" value="JU765_v2.g12501"/>
</dbReference>
<reference evidence="2" key="1">
    <citation type="submission" date="2022-11" db="UniProtKB">
        <authorList>
            <consortium name="WormBaseParasite"/>
        </authorList>
    </citation>
    <scope>IDENTIFICATION</scope>
</reference>
<proteinExistence type="predicted"/>
<dbReference type="Proteomes" id="UP000887576">
    <property type="component" value="Unplaced"/>
</dbReference>
<organism evidence="1 2">
    <name type="scientific">Panagrolaimus sp. JU765</name>
    <dbReference type="NCBI Taxonomy" id="591449"/>
    <lineage>
        <taxon>Eukaryota</taxon>
        <taxon>Metazoa</taxon>
        <taxon>Ecdysozoa</taxon>
        <taxon>Nematoda</taxon>
        <taxon>Chromadorea</taxon>
        <taxon>Rhabditida</taxon>
        <taxon>Tylenchina</taxon>
        <taxon>Panagrolaimomorpha</taxon>
        <taxon>Panagrolaimoidea</taxon>
        <taxon>Panagrolaimidae</taxon>
        <taxon>Panagrolaimus</taxon>
    </lineage>
</organism>
<sequence length="423" mass="47049">MVKRIVVEKLVNPQILGQELVLPTSKRVAKNRFMKSALSEQTALFTPDNPETHGLPTQTHVNMYEKWNAGGFGITVTGNVMVDQHHLEAPGNTIIQEELDNPERRKIWKQIAEIAKKHGNLIVAQIGHAGRQTSKLVNPKPFSSSTVALKTKVFNREFGDPVELTTEQVKTEVVDKFVYTAKYLFDAGFDGVQLHGAHGYLLAQFMSRTTNKRTDKYGGSARNRAQILVEIYNGIRQQVPVETGFIIGAKLNSVEFQNEGLSTDEAQEVAQTLDETGFDFLELSGGTYETLSFKHRKESTIKREAPAAQEFDLPRQILSGKVHSAAEFPFNDDLIACALACTLQMSQAGQKSLAEDPNINDGIMDLSDEETVREYLQIQNQFLLTVLEAGKEGKIKVGLVPYKIDNFTGNSSEFLAQKVSNNF</sequence>
<evidence type="ECO:0000313" key="1">
    <source>
        <dbReference type="Proteomes" id="UP000887576"/>
    </source>
</evidence>
<evidence type="ECO:0000313" key="2">
    <source>
        <dbReference type="WBParaSite" id="JU765_v2.g12501.t1"/>
    </source>
</evidence>